<dbReference type="InterPro" id="IPR004291">
    <property type="entry name" value="Transposase_IS66_central"/>
</dbReference>
<name>A0ABT0PPH7_9GAMM</name>
<organism evidence="3 4">
    <name type="scientific">Parendozoicomonas callyspongiae</name>
    <dbReference type="NCBI Taxonomy" id="2942213"/>
    <lineage>
        <taxon>Bacteria</taxon>
        <taxon>Pseudomonadati</taxon>
        <taxon>Pseudomonadota</taxon>
        <taxon>Gammaproteobacteria</taxon>
        <taxon>Oceanospirillales</taxon>
        <taxon>Endozoicomonadaceae</taxon>
        <taxon>Parendozoicomonas</taxon>
    </lineage>
</organism>
<feature type="non-terminal residue" evidence="3">
    <location>
        <position position="1"/>
    </location>
</feature>
<dbReference type="PANTHER" id="PTHR33678">
    <property type="entry name" value="BLL1576 PROTEIN"/>
    <property type="match status" value="1"/>
</dbReference>
<dbReference type="RefSeq" id="WP_249702045.1">
    <property type="nucleotide sequence ID" value="NZ_JAMFLX010000143.1"/>
</dbReference>
<dbReference type="EMBL" id="JAMFLX010000143">
    <property type="protein sequence ID" value="MCL6272338.1"/>
    <property type="molecule type" value="Genomic_DNA"/>
</dbReference>
<protein>
    <submittedName>
        <fullName evidence="3">Transposase</fullName>
    </submittedName>
</protein>
<proteinExistence type="predicted"/>
<comment type="caution">
    <text evidence="3">The sequence shown here is derived from an EMBL/GenBank/DDBJ whole genome shotgun (WGS) entry which is preliminary data.</text>
</comment>
<feature type="domain" description="Transposase IS66 C-terminal" evidence="2">
    <location>
        <begin position="134"/>
        <end position="170"/>
    </location>
</feature>
<evidence type="ECO:0000313" key="3">
    <source>
        <dbReference type="EMBL" id="MCL6272338.1"/>
    </source>
</evidence>
<dbReference type="InterPro" id="IPR052344">
    <property type="entry name" value="Transposase-related"/>
</dbReference>
<dbReference type="Pfam" id="PF03050">
    <property type="entry name" value="DDE_Tnp_IS66"/>
    <property type="match status" value="1"/>
</dbReference>
<reference evidence="3 4" key="1">
    <citation type="submission" date="2022-05" db="EMBL/GenBank/DDBJ databases">
        <authorList>
            <person name="Park J.-S."/>
        </authorList>
    </citation>
    <scope>NUCLEOTIDE SEQUENCE [LARGE SCALE GENOMIC DNA]</scope>
    <source>
        <strain evidence="3 4">2012CJ34-2</strain>
    </source>
</reference>
<feature type="domain" description="Transposase IS66 central" evidence="1">
    <location>
        <begin position="1"/>
        <end position="127"/>
    </location>
</feature>
<gene>
    <name evidence="3" type="ORF">M3P05_20690</name>
</gene>
<keyword evidence="4" id="KW-1185">Reference proteome</keyword>
<dbReference type="Pfam" id="PF13817">
    <property type="entry name" value="DDE_Tnp_IS66_C"/>
    <property type="match status" value="1"/>
</dbReference>
<evidence type="ECO:0000259" key="2">
    <source>
        <dbReference type="Pfam" id="PF13817"/>
    </source>
</evidence>
<evidence type="ECO:0000313" key="4">
    <source>
        <dbReference type="Proteomes" id="UP001203338"/>
    </source>
</evidence>
<evidence type="ECO:0000259" key="1">
    <source>
        <dbReference type="Pfam" id="PF03050"/>
    </source>
</evidence>
<dbReference type="Proteomes" id="UP001203338">
    <property type="component" value="Unassembled WGS sequence"/>
</dbReference>
<dbReference type="InterPro" id="IPR039552">
    <property type="entry name" value="IS66_C"/>
</dbReference>
<accession>A0ABT0PPH7</accession>
<sequence length="188" mass="21596">FVRAEKAEPAATGKALAIIGNLYKAEAAIRDKGLAGEEKKAFRQLHVKLLVNEFFDWCHQERQRIDLIPKNPLTKAVNYACNHESQMRVFLDNPDVSPDTNHLERALRCIPMGRKNYMFCWTELGAEHVGIIQSLLVSCKLQGIDPYKYLVDILQRISRHPAKQVHDLIPRNWKKRFGSNPLKAPLDR</sequence>